<dbReference type="Pfam" id="PF00307">
    <property type="entry name" value="CH"/>
    <property type="match status" value="1"/>
</dbReference>
<dbReference type="InterPro" id="IPR036872">
    <property type="entry name" value="CH_dom_sf"/>
</dbReference>
<dbReference type="SMART" id="SM00129">
    <property type="entry name" value="KISc"/>
    <property type="match status" value="1"/>
</dbReference>
<evidence type="ECO:0000256" key="4">
    <source>
        <dbReference type="SAM" id="Coils"/>
    </source>
</evidence>
<dbReference type="PANTHER" id="PTHR47972">
    <property type="entry name" value="KINESIN-LIKE PROTEIN KLP-3"/>
    <property type="match status" value="1"/>
</dbReference>
<dbReference type="PRINTS" id="PR00380">
    <property type="entry name" value="KINESINHEAVY"/>
</dbReference>
<sequence>MPQETLPNSNFISPLKRGLNLKGSAASACNNNETLHSVTEETINDHELAQRKAEEAASRRYVAAEWLRQMDNGASSSLSKEPSEEEFCLALRNGLILCNVLNRVNPGAVVKVVDNAVVDNVAVQSSEGPAQSAIQYFENMRNFLEAVNDMKLLTFEASDLEKGGSSSKVVDCILCLKGYYEWKLSGGIGVWRYGGTVRITSFPKWSSSNILGTESVVDETESSQFLHLSGEVSVEETKAVNALASVFDQFGLKLFLAYLREADGVDDLPLNAMVIDTLLRKVVNDFSALLDSQGTQLGHFLRKILKGNTGCLSKREFIEAITLYLNQRRSLASNEFSKLCTCGGKRDSNQHNASYSAKHAEISDAQQKELEKLKYFYEEIKLEVKQIQSKWDQELRRLESHIKSLEEASSSYHKVLEENRSLYNQVQDLKGAIRVYCRVRPFLPGQSNGQSTVDYIGDNGNIMIMNPHKQGKDARRVFSFNKVFATSTTQEQIYADTQPLVRSALDGYNVCIFAYGQTGSGKTYTMSGPDLMTEETWGVNYRALRDLFHISKERADAIKYEVGVQMIEIYNEQVRDLLVSDGSNRRYPSNIRNNSQLNGLNVPDASLVPVNCTQDVLDLMKIGQKNRAVGATALNERSSRSHSVLTVHVRGRDLVSNSILKGCLHLVDLAGSERVDKSEAVGERLKEAQHINKSLSALGDVISALAQKSPHIPYRNSKLTQVLQDSLGGHAKTLMFVHINPEVNALGETISTLKFAERVATIELGAAQSNKETGEIRELKEEISNIKSALERKETELQQWKAGNARNAIESQNAAPRAVSPFRLPKNGTSDNMKPENCQRPMDDRSSEAKTCSSGKQRRSRFPSTFIEKDSMPKMSLLAEEKLVSSGKGRSPSPPVRRRSISTDRGSVIKSKVKSDTSDNQPILKHPFPTRVLVNKLLVTMPMASSTGNNSRVNLHSQEPVKQDNTNETLFNHQKVNSRKVHQEHEEEQIKQAPGSVRQGGTRKNKAESKAKFKHFQHLPFRIQKADMIPGSDMEIGREMTMEAPRKSDYFESENDIRLMESAVNGVVNIKKIHQNISRNSQNIGSRGIMQAAEPLLSSKVENKILLHGTGRNLKEGTNTTLPEFRRSRSTPRGKFFVFS</sequence>
<dbReference type="SUPFAM" id="SSF47576">
    <property type="entry name" value="Calponin-homology domain, CH-domain"/>
    <property type="match status" value="1"/>
</dbReference>
<dbReference type="GO" id="GO:0003777">
    <property type="term" value="F:microtubule motor activity"/>
    <property type="evidence" value="ECO:0007669"/>
    <property type="project" value="InterPro"/>
</dbReference>
<keyword evidence="3" id="KW-0547">Nucleotide-binding</keyword>
<dbReference type="EMBL" id="KN655893">
    <property type="protein sequence ID" value="KHN23820.1"/>
    <property type="molecule type" value="Genomic_DNA"/>
</dbReference>
<dbReference type="PROSITE" id="PS50067">
    <property type="entry name" value="KINESIN_MOTOR_2"/>
    <property type="match status" value="1"/>
</dbReference>
<name>A0A0B2QR14_GLYSO</name>
<dbReference type="CDD" id="cd01366">
    <property type="entry name" value="KISc_C_terminal"/>
    <property type="match status" value="1"/>
</dbReference>
<proteinExistence type="inferred from homology"/>
<dbReference type="AlphaFoldDB" id="A0A0B2QR14"/>
<dbReference type="Pfam" id="PF00225">
    <property type="entry name" value="Kinesin"/>
    <property type="match status" value="1"/>
</dbReference>
<organism evidence="8">
    <name type="scientific">Glycine soja</name>
    <name type="common">Wild soybean</name>
    <dbReference type="NCBI Taxonomy" id="3848"/>
    <lineage>
        <taxon>Eukaryota</taxon>
        <taxon>Viridiplantae</taxon>
        <taxon>Streptophyta</taxon>
        <taxon>Embryophyta</taxon>
        <taxon>Tracheophyta</taxon>
        <taxon>Spermatophyta</taxon>
        <taxon>Magnoliopsida</taxon>
        <taxon>eudicotyledons</taxon>
        <taxon>Gunneridae</taxon>
        <taxon>Pentapetalae</taxon>
        <taxon>rosids</taxon>
        <taxon>fabids</taxon>
        <taxon>Fabales</taxon>
        <taxon>Fabaceae</taxon>
        <taxon>Papilionoideae</taxon>
        <taxon>50 kb inversion clade</taxon>
        <taxon>NPAAA clade</taxon>
        <taxon>indigoferoid/millettioid clade</taxon>
        <taxon>Phaseoleae</taxon>
        <taxon>Glycine</taxon>
        <taxon>Glycine subgen. Soja</taxon>
    </lineage>
</organism>
<evidence type="ECO:0000259" key="7">
    <source>
        <dbReference type="PROSITE" id="PS50067"/>
    </source>
</evidence>
<dbReference type="SMART" id="SM00033">
    <property type="entry name" value="CH"/>
    <property type="match status" value="1"/>
</dbReference>
<dbReference type="Gene3D" id="3.40.850.10">
    <property type="entry name" value="Kinesin motor domain"/>
    <property type="match status" value="1"/>
</dbReference>
<reference evidence="8" key="1">
    <citation type="submission" date="2014-07" db="EMBL/GenBank/DDBJ databases">
        <title>Identification of a novel salt tolerance gene in wild soybean by whole-genome sequencing.</title>
        <authorList>
            <person name="Lam H.-M."/>
            <person name="Qi X."/>
            <person name="Li M.-W."/>
            <person name="Liu X."/>
            <person name="Xie M."/>
            <person name="Ni M."/>
            <person name="Xu X."/>
        </authorList>
    </citation>
    <scope>NUCLEOTIDE SEQUENCE [LARGE SCALE GENOMIC DNA]</scope>
    <source>
        <tissue evidence="8">Root</tissue>
    </source>
</reference>
<dbReference type="InterPro" id="IPR001715">
    <property type="entry name" value="CH_dom"/>
</dbReference>
<dbReference type="PANTHER" id="PTHR47972:SF13">
    <property type="entry name" value="HEAVY CHAIN, PUTATIVE-RELATED"/>
    <property type="match status" value="1"/>
</dbReference>
<dbReference type="SUPFAM" id="SSF52540">
    <property type="entry name" value="P-loop containing nucleoside triphosphate hydrolases"/>
    <property type="match status" value="1"/>
</dbReference>
<dbReference type="InterPro" id="IPR027417">
    <property type="entry name" value="P-loop_NTPase"/>
</dbReference>
<feature type="binding site" evidence="3">
    <location>
        <begin position="516"/>
        <end position="523"/>
    </location>
    <ligand>
        <name>ATP</name>
        <dbReference type="ChEBI" id="CHEBI:30616"/>
    </ligand>
</feature>
<evidence type="ECO:0000313" key="8">
    <source>
        <dbReference type="EMBL" id="KHN23820.1"/>
    </source>
</evidence>
<dbReference type="InterPro" id="IPR027267">
    <property type="entry name" value="AH/BAR_dom_sf"/>
</dbReference>
<comment type="similarity">
    <text evidence="1">Belongs to the TRAFAC class myosin-kinesin ATPase superfamily. Kinesin family. KIN-14 subfamily.</text>
</comment>
<protein>
    <submittedName>
        <fullName evidence="8">Kinesin-4</fullName>
    </submittedName>
</protein>
<dbReference type="InterPro" id="IPR001752">
    <property type="entry name" value="Kinesin_motor_dom"/>
</dbReference>
<accession>A0A0B2QR14</accession>
<feature type="region of interest" description="Disordered" evidence="5">
    <location>
        <begin position="976"/>
        <end position="1011"/>
    </location>
</feature>
<dbReference type="GO" id="GO:0008017">
    <property type="term" value="F:microtubule binding"/>
    <property type="evidence" value="ECO:0007669"/>
    <property type="project" value="InterPro"/>
</dbReference>
<dbReference type="PROSITE" id="PS50021">
    <property type="entry name" value="CH"/>
    <property type="match status" value="1"/>
</dbReference>
<feature type="domain" description="Calponin-homology (CH)" evidence="6">
    <location>
        <begin position="57"/>
        <end position="181"/>
    </location>
</feature>
<dbReference type="Proteomes" id="UP000053555">
    <property type="component" value="Unassembled WGS sequence"/>
</dbReference>
<feature type="region of interest" description="Disordered" evidence="5">
    <location>
        <begin position="818"/>
        <end position="924"/>
    </location>
</feature>
<dbReference type="FunFam" id="1.10.418.10:FF:000067">
    <property type="entry name" value="kinesin-like protein KIN-14F"/>
    <property type="match status" value="1"/>
</dbReference>
<evidence type="ECO:0000256" key="2">
    <source>
        <dbReference type="ARBA" id="ARBA00023175"/>
    </source>
</evidence>
<keyword evidence="2 3" id="KW-0505">Motor protein</keyword>
<keyword evidence="4" id="KW-0175">Coiled coil</keyword>
<dbReference type="GO" id="GO:0015630">
    <property type="term" value="C:microtubule cytoskeleton"/>
    <property type="evidence" value="ECO:0007669"/>
    <property type="project" value="TreeGrafter"/>
</dbReference>
<evidence type="ECO:0000259" key="6">
    <source>
        <dbReference type="PROSITE" id="PS50021"/>
    </source>
</evidence>
<feature type="coiled-coil region" evidence="4">
    <location>
        <begin position="769"/>
        <end position="803"/>
    </location>
</feature>
<keyword evidence="3" id="KW-0067">ATP-binding</keyword>
<dbReference type="InterPro" id="IPR036961">
    <property type="entry name" value="Kinesin_motor_dom_sf"/>
</dbReference>
<dbReference type="SUPFAM" id="SSF103657">
    <property type="entry name" value="BAR/IMD domain-like"/>
    <property type="match status" value="1"/>
</dbReference>
<gene>
    <name evidence="8" type="ORF">glysoja_028113</name>
</gene>
<dbReference type="GO" id="GO:0005524">
    <property type="term" value="F:ATP binding"/>
    <property type="evidence" value="ECO:0007669"/>
    <property type="project" value="UniProtKB-UniRule"/>
</dbReference>
<dbReference type="GO" id="GO:0007018">
    <property type="term" value="P:microtubule-based movement"/>
    <property type="evidence" value="ECO:0007669"/>
    <property type="project" value="InterPro"/>
</dbReference>
<evidence type="ECO:0000256" key="1">
    <source>
        <dbReference type="ARBA" id="ARBA00010899"/>
    </source>
</evidence>
<evidence type="ECO:0000256" key="5">
    <source>
        <dbReference type="SAM" id="MobiDB-lite"/>
    </source>
</evidence>
<feature type="compositionally biased region" description="Basic and acidic residues" evidence="5">
    <location>
        <begin position="981"/>
        <end position="990"/>
    </location>
</feature>
<dbReference type="InterPro" id="IPR027640">
    <property type="entry name" value="Kinesin-like_fam"/>
</dbReference>
<dbReference type="Gene3D" id="1.10.418.10">
    <property type="entry name" value="Calponin-like domain"/>
    <property type="match status" value="1"/>
</dbReference>
<dbReference type="FunFam" id="3.40.850.10:FF:000086">
    <property type="entry name" value="kinesin-like protein KIN-14F"/>
    <property type="match status" value="1"/>
</dbReference>
<dbReference type="CDD" id="cd21203">
    <property type="entry name" value="CH_AtKIN14-like"/>
    <property type="match status" value="1"/>
</dbReference>
<feature type="domain" description="Kinesin motor" evidence="7">
    <location>
        <begin position="432"/>
        <end position="762"/>
    </location>
</feature>
<evidence type="ECO:0000256" key="3">
    <source>
        <dbReference type="PROSITE-ProRule" id="PRU00283"/>
    </source>
</evidence>